<dbReference type="RefSeq" id="WP_368484786.1">
    <property type="nucleotide sequence ID" value="NZ_CP162514.1"/>
</dbReference>
<protein>
    <recommendedName>
        <fullName evidence="2">SGNH hydrolase-type esterase domain-containing protein</fullName>
    </recommendedName>
</protein>
<organism evidence="1">
    <name type="scientific">Pseudoalteromonas sp. SD03</name>
    <dbReference type="NCBI Taxonomy" id="3231719"/>
    <lineage>
        <taxon>Bacteria</taxon>
        <taxon>Pseudomonadati</taxon>
        <taxon>Pseudomonadota</taxon>
        <taxon>Gammaproteobacteria</taxon>
        <taxon>Alteromonadales</taxon>
        <taxon>Pseudoalteromonadaceae</taxon>
        <taxon>Pseudoalteromonas</taxon>
    </lineage>
</organism>
<dbReference type="EMBL" id="CP162514">
    <property type="protein sequence ID" value="XDH86135.1"/>
    <property type="molecule type" value="Genomic_DNA"/>
</dbReference>
<evidence type="ECO:0000313" key="1">
    <source>
        <dbReference type="EMBL" id="XDH86135.1"/>
    </source>
</evidence>
<sequence>MANKVKITMKNVPEGLDSMYLKIEETAISEGVRNVLFSGVKPVNGNVVEIDIGNAGTVGAGVIFSADNFTNAVQPFKAMSGYSVIEGTETSEPMYFTYNAVSGNRKGKVVFPDITLTGDFRISYTGTNIGSPIGNQTSFDNVIREDFETIRFGNNRHIIDTTFLDVLKGGLECEYIYKYVIERISNVLTIRVYNPITDAIITQSSPFSDAIGDLYLNSIFGIATSQLGGGAVDLIIEDLTDPASTKNRHYPLKEEFGNDIAVDLISGQNGAWSERVEGNTVEYLITPSGYTLSKFTRLNHHDFDPATQQVMATFSASILRTALLENEALMQFLFAQQGIDLDFHMYARGGETIQIAIDKVPEYLADLGSKGYTPSNVKAPVHIGGNDVSNSLPYDQNKDTHDGIINMRSRLEQYYNLISAEGYDIIWLPISWRNYYAVMPPESNGSLPYNENVVIPFIRDIVGESSYANGAVKYDFYNFIKEEFAKNPAFFSDTVHPSTDIGGPIMRNKFLEWWSPLFSKF</sequence>
<gene>
    <name evidence="1" type="ORF">ABZP26_08465</name>
</gene>
<dbReference type="GO" id="GO:0016788">
    <property type="term" value="F:hydrolase activity, acting on ester bonds"/>
    <property type="evidence" value="ECO:0007669"/>
    <property type="project" value="UniProtKB-ARBA"/>
</dbReference>
<dbReference type="AlphaFoldDB" id="A0AB39AKY6"/>
<dbReference type="SUPFAM" id="SSF52266">
    <property type="entry name" value="SGNH hydrolase"/>
    <property type="match status" value="1"/>
</dbReference>
<reference evidence="1" key="1">
    <citation type="submission" date="2024-07" db="EMBL/GenBank/DDBJ databases">
        <authorList>
            <person name="Jiang Y."/>
            <person name="Qin Q."/>
        </authorList>
    </citation>
    <scope>NUCLEOTIDE SEQUENCE</scope>
    <source>
        <strain evidence="1">SD03</strain>
    </source>
</reference>
<dbReference type="InterPro" id="IPR036514">
    <property type="entry name" value="SGNH_hydro_sf"/>
</dbReference>
<dbReference type="Gene3D" id="3.40.50.1110">
    <property type="entry name" value="SGNH hydrolase"/>
    <property type="match status" value="1"/>
</dbReference>
<name>A0AB39AKY6_9GAMM</name>
<evidence type="ECO:0008006" key="2">
    <source>
        <dbReference type="Google" id="ProtNLM"/>
    </source>
</evidence>
<proteinExistence type="predicted"/>
<accession>A0AB39AKY6</accession>